<keyword evidence="4 6" id="KW-0964">Secreted</keyword>
<evidence type="ECO:0000256" key="6">
    <source>
        <dbReference type="RuleBase" id="RU365009"/>
    </source>
</evidence>
<proteinExistence type="inferred from homology"/>
<dbReference type="Pfam" id="PF01185">
    <property type="entry name" value="Hydrophobin"/>
    <property type="match status" value="1"/>
</dbReference>
<feature type="chain" id="PRO_5041780412" description="Hydrophobin" evidence="6">
    <location>
        <begin position="23"/>
        <end position="137"/>
    </location>
</feature>
<name>A0AAD5VCH3_9APHY</name>
<organism evidence="7 8">
    <name type="scientific">Meripilus lineatus</name>
    <dbReference type="NCBI Taxonomy" id="2056292"/>
    <lineage>
        <taxon>Eukaryota</taxon>
        <taxon>Fungi</taxon>
        <taxon>Dikarya</taxon>
        <taxon>Basidiomycota</taxon>
        <taxon>Agaricomycotina</taxon>
        <taxon>Agaricomycetes</taxon>
        <taxon>Polyporales</taxon>
        <taxon>Meripilaceae</taxon>
        <taxon>Meripilus</taxon>
    </lineage>
</organism>
<evidence type="ECO:0000256" key="4">
    <source>
        <dbReference type="ARBA" id="ARBA00022525"/>
    </source>
</evidence>
<dbReference type="GO" id="GO:0005199">
    <property type="term" value="F:structural constituent of cell wall"/>
    <property type="evidence" value="ECO:0007669"/>
    <property type="project" value="InterPro"/>
</dbReference>
<evidence type="ECO:0000313" key="8">
    <source>
        <dbReference type="Proteomes" id="UP001212997"/>
    </source>
</evidence>
<feature type="signal peptide" evidence="6">
    <location>
        <begin position="1"/>
        <end position="22"/>
    </location>
</feature>
<evidence type="ECO:0000256" key="3">
    <source>
        <dbReference type="ARBA" id="ARBA00022512"/>
    </source>
</evidence>
<keyword evidence="6" id="KW-0732">Signal</keyword>
<evidence type="ECO:0000256" key="5">
    <source>
        <dbReference type="ARBA" id="ARBA00023157"/>
    </source>
</evidence>
<keyword evidence="8" id="KW-1185">Reference proteome</keyword>
<dbReference type="EMBL" id="JANAWD010000033">
    <property type="protein sequence ID" value="KAJ3490118.1"/>
    <property type="molecule type" value="Genomic_DNA"/>
</dbReference>
<sequence length="137" mass="13549">MFSRTYTTILSAIFFLVVLVAAHPAPAPWGGNVPTQTVTVTVPATPTGGAGSGGNCNTGPIQCCNQVQEANAGGPLTTLLNLLGIVISPLNALVGSDCSPINVIGAGQSSCSATPICCTNNNVGGLISIGCIPIILG</sequence>
<protein>
    <recommendedName>
        <fullName evidence="6">Hydrophobin</fullName>
    </recommendedName>
</protein>
<evidence type="ECO:0000256" key="1">
    <source>
        <dbReference type="ARBA" id="ARBA00004191"/>
    </source>
</evidence>
<dbReference type="InterPro" id="IPR001338">
    <property type="entry name" value="Class_I_Hydrophobin"/>
</dbReference>
<evidence type="ECO:0000313" key="7">
    <source>
        <dbReference type="EMBL" id="KAJ3490118.1"/>
    </source>
</evidence>
<comment type="caution">
    <text evidence="7">The sequence shown here is derived from an EMBL/GenBank/DDBJ whole genome shotgun (WGS) entry which is preliminary data.</text>
</comment>
<comment type="similarity">
    <text evidence="2 6">Belongs to the fungal hydrophobin family.</text>
</comment>
<dbReference type="GO" id="GO:0009277">
    <property type="term" value="C:fungal-type cell wall"/>
    <property type="evidence" value="ECO:0007669"/>
    <property type="project" value="InterPro"/>
</dbReference>
<dbReference type="Proteomes" id="UP001212997">
    <property type="component" value="Unassembled WGS sequence"/>
</dbReference>
<dbReference type="CDD" id="cd23507">
    <property type="entry name" value="hydrophobin_I"/>
    <property type="match status" value="1"/>
</dbReference>
<accession>A0AAD5VCH3</accession>
<comment type="subcellular location">
    <subcellularLocation>
        <location evidence="1 6">Secreted</location>
        <location evidence="1 6">Cell wall</location>
    </subcellularLocation>
</comment>
<gene>
    <name evidence="7" type="ORF">NLI96_g1662</name>
</gene>
<dbReference type="AlphaFoldDB" id="A0AAD5VCH3"/>
<reference evidence="7" key="1">
    <citation type="submission" date="2022-07" db="EMBL/GenBank/DDBJ databases">
        <title>Genome Sequence of Physisporinus lineatus.</title>
        <authorList>
            <person name="Buettner E."/>
        </authorList>
    </citation>
    <scope>NUCLEOTIDE SEQUENCE</scope>
    <source>
        <strain evidence="7">VT162</strain>
    </source>
</reference>
<evidence type="ECO:0000256" key="2">
    <source>
        <dbReference type="ARBA" id="ARBA00010446"/>
    </source>
</evidence>
<dbReference type="SMART" id="SM00075">
    <property type="entry name" value="HYDRO"/>
    <property type="match status" value="1"/>
</dbReference>
<keyword evidence="5 6" id="KW-1015">Disulfide bond</keyword>
<keyword evidence="3 6" id="KW-0134">Cell wall</keyword>